<dbReference type="OrthoDB" id="726732at2759"/>
<accession>A0A913Z4K4</accession>
<dbReference type="EnsemblMetazoa" id="XM_038190724.1">
    <property type="protein sequence ID" value="XP_038046652.1"/>
    <property type="gene ID" value="LOC119720856"/>
</dbReference>
<dbReference type="AlphaFoldDB" id="A0A913Z4K4"/>
<name>A0A913Z4K4_PATMI</name>
<dbReference type="PANTHER" id="PTHR46145:SF4">
    <property type="entry name" value="HEPARANASE"/>
    <property type="match status" value="1"/>
</dbReference>
<sequence>MTSSVNSCSGPAFCPGDAGFSVITYNMRSLLTVRELLSPIRWFRINNRNAEHVFTCSFIALVFCISYGSPVLIKMKLPATDTTVDVQVTVKTNEVIHITDDRFLSVGFTVGDLSQHWKDDDLGSRRLQNLAKGLSPAYLRLGGSRANFATFKETALDIEGHKGFKNFTFTGKDWDNINDFSREVGWRFIFDVNEFLRRNGHWDPNNLEKLLAYNTMKNYTVWAWQMGNEPNAYKHSEGVTMTATQVAKDFIKFRALLNARKQYRDSLVIGPDVTEPRHLLGMSSVKFLQTFLSKCGDCTNVTTFHSYYLRTSTAKLDDFINPATLDVLRAEIKAIREVVQKYRSSAQARIWLSETGDSVPGGVSGISDRYVGGFPFLDKLGVTAQEGLEVVIKQQFIGRFVGLVNESNIEPRPAYWVAYLHKQLIGRRVLNVTTNQQGADNLRIYAHCTQTRNLRYHSGDVTVIALNLDKTKAMQLHLQGSLAGKNIDEYLLTPSGDEGLQSRYVYLNGIKLEMTSDFHLPVLRPHPLLNPAKITLPPLSYGYYVILKPSVQVCM</sequence>
<evidence type="ECO:0008006" key="5">
    <source>
        <dbReference type="Google" id="ProtNLM"/>
    </source>
</evidence>
<keyword evidence="2" id="KW-0472">Membrane</keyword>
<keyword evidence="4" id="KW-1185">Reference proteome</keyword>
<feature type="transmembrane region" description="Helical" evidence="2">
    <location>
        <begin position="53"/>
        <end position="73"/>
    </location>
</feature>
<dbReference type="RefSeq" id="XP_038046652.1">
    <property type="nucleotide sequence ID" value="XM_038190724.1"/>
</dbReference>
<reference evidence="3" key="1">
    <citation type="submission" date="2022-11" db="UniProtKB">
        <authorList>
            <consortium name="EnsemblMetazoa"/>
        </authorList>
    </citation>
    <scope>IDENTIFICATION</scope>
</reference>
<dbReference type="SUPFAM" id="SSF51445">
    <property type="entry name" value="(Trans)glycosidases"/>
    <property type="match status" value="1"/>
</dbReference>
<dbReference type="Proteomes" id="UP000887568">
    <property type="component" value="Unplaced"/>
</dbReference>
<keyword evidence="2" id="KW-0812">Transmembrane</keyword>
<dbReference type="PANTHER" id="PTHR46145">
    <property type="entry name" value="HEPARANASE"/>
    <property type="match status" value="1"/>
</dbReference>
<dbReference type="GO" id="GO:0031012">
    <property type="term" value="C:extracellular matrix"/>
    <property type="evidence" value="ECO:0007669"/>
    <property type="project" value="TreeGrafter"/>
</dbReference>
<dbReference type="InterPro" id="IPR005199">
    <property type="entry name" value="Glyco_hydro_79"/>
</dbReference>
<evidence type="ECO:0000256" key="1">
    <source>
        <dbReference type="ARBA" id="ARBA00009800"/>
    </source>
</evidence>
<dbReference type="GO" id="GO:0005615">
    <property type="term" value="C:extracellular space"/>
    <property type="evidence" value="ECO:0007669"/>
    <property type="project" value="TreeGrafter"/>
</dbReference>
<evidence type="ECO:0000256" key="2">
    <source>
        <dbReference type="SAM" id="Phobius"/>
    </source>
</evidence>
<dbReference type="Gene3D" id="3.20.20.80">
    <property type="entry name" value="Glycosidases"/>
    <property type="match status" value="1"/>
</dbReference>
<proteinExistence type="inferred from homology"/>
<dbReference type="GeneID" id="119720856"/>
<keyword evidence="2" id="KW-1133">Transmembrane helix</keyword>
<dbReference type="OMA" id="VAKEHTR"/>
<dbReference type="Pfam" id="PF03662">
    <property type="entry name" value="Glyco_hydro_79n"/>
    <property type="match status" value="1"/>
</dbReference>
<organism evidence="3 4">
    <name type="scientific">Patiria miniata</name>
    <name type="common">Bat star</name>
    <name type="synonym">Asterina miniata</name>
    <dbReference type="NCBI Taxonomy" id="46514"/>
    <lineage>
        <taxon>Eukaryota</taxon>
        <taxon>Metazoa</taxon>
        <taxon>Echinodermata</taxon>
        <taxon>Eleutherozoa</taxon>
        <taxon>Asterozoa</taxon>
        <taxon>Asteroidea</taxon>
        <taxon>Valvatacea</taxon>
        <taxon>Valvatida</taxon>
        <taxon>Asterinidae</taxon>
        <taxon>Patiria</taxon>
    </lineage>
</organism>
<dbReference type="InterPro" id="IPR017853">
    <property type="entry name" value="GH"/>
</dbReference>
<dbReference type="GO" id="GO:0016020">
    <property type="term" value="C:membrane"/>
    <property type="evidence" value="ECO:0007669"/>
    <property type="project" value="InterPro"/>
</dbReference>
<comment type="similarity">
    <text evidence="1">Belongs to the glycosyl hydrolase 79 family.</text>
</comment>
<evidence type="ECO:0000313" key="4">
    <source>
        <dbReference type="Proteomes" id="UP000887568"/>
    </source>
</evidence>
<protein>
    <recommendedName>
        <fullName evidence="5">Heparanase</fullName>
    </recommendedName>
</protein>
<evidence type="ECO:0000313" key="3">
    <source>
        <dbReference type="EnsemblMetazoa" id="XP_038046652.1"/>
    </source>
</evidence>
<dbReference type="GO" id="GO:0016798">
    <property type="term" value="F:hydrolase activity, acting on glycosyl bonds"/>
    <property type="evidence" value="ECO:0007669"/>
    <property type="project" value="InterPro"/>
</dbReference>